<dbReference type="Proteomes" id="UP001152888">
    <property type="component" value="Unassembled WGS sequence"/>
</dbReference>
<sequence>MFGLILITPYHTTINYGKETDECSAILMSMKAENYEQCLDEKIIDRYTTTSRSDTIGLRHSIVSRMA</sequence>
<dbReference type="AlphaFoldDB" id="A0A9P0NZ33"/>
<organism evidence="1 2">
    <name type="scientific">Acanthoscelides obtectus</name>
    <name type="common">Bean weevil</name>
    <name type="synonym">Bruchus obtectus</name>
    <dbReference type="NCBI Taxonomy" id="200917"/>
    <lineage>
        <taxon>Eukaryota</taxon>
        <taxon>Metazoa</taxon>
        <taxon>Ecdysozoa</taxon>
        <taxon>Arthropoda</taxon>
        <taxon>Hexapoda</taxon>
        <taxon>Insecta</taxon>
        <taxon>Pterygota</taxon>
        <taxon>Neoptera</taxon>
        <taxon>Endopterygota</taxon>
        <taxon>Coleoptera</taxon>
        <taxon>Polyphaga</taxon>
        <taxon>Cucujiformia</taxon>
        <taxon>Chrysomeloidea</taxon>
        <taxon>Chrysomelidae</taxon>
        <taxon>Bruchinae</taxon>
        <taxon>Bruchini</taxon>
        <taxon>Acanthoscelides</taxon>
    </lineage>
</organism>
<keyword evidence="2" id="KW-1185">Reference proteome</keyword>
<evidence type="ECO:0000313" key="1">
    <source>
        <dbReference type="EMBL" id="CAH1964755.1"/>
    </source>
</evidence>
<reference evidence="1" key="1">
    <citation type="submission" date="2022-03" db="EMBL/GenBank/DDBJ databases">
        <authorList>
            <person name="Sayadi A."/>
        </authorList>
    </citation>
    <scope>NUCLEOTIDE SEQUENCE</scope>
</reference>
<comment type="caution">
    <text evidence="1">The sequence shown here is derived from an EMBL/GenBank/DDBJ whole genome shotgun (WGS) entry which is preliminary data.</text>
</comment>
<proteinExistence type="predicted"/>
<dbReference type="OrthoDB" id="10067219at2759"/>
<dbReference type="EMBL" id="CAKOFQ010006718">
    <property type="protein sequence ID" value="CAH1964755.1"/>
    <property type="molecule type" value="Genomic_DNA"/>
</dbReference>
<gene>
    <name evidence="1" type="ORF">ACAOBT_LOCUS5995</name>
</gene>
<name>A0A9P0NZ33_ACAOB</name>
<accession>A0A9P0NZ33</accession>
<evidence type="ECO:0000313" key="2">
    <source>
        <dbReference type="Proteomes" id="UP001152888"/>
    </source>
</evidence>
<protein>
    <submittedName>
        <fullName evidence="1">Uncharacterized protein</fullName>
    </submittedName>
</protein>